<dbReference type="RefSeq" id="XP_024344443.1">
    <property type="nucleotide sequence ID" value="XM_024482304.1"/>
</dbReference>
<feature type="compositionally biased region" description="Polar residues" evidence="1">
    <location>
        <begin position="823"/>
        <end position="846"/>
    </location>
</feature>
<keyword evidence="3" id="KW-1185">Reference proteome</keyword>
<dbReference type="AlphaFoldDB" id="A0A1X6NG97"/>
<feature type="region of interest" description="Disordered" evidence="1">
    <location>
        <begin position="134"/>
        <end position="154"/>
    </location>
</feature>
<dbReference type="Proteomes" id="UP000194127">
    <property type="component" value="Unassembled WGS sequence"/>
</dbReference>
<feature type="region of interest" description="Disordered" evidence="1">
    <location>
        <begin position="952"/>
        <end position="1029"/>
    </location>
</feature>
<evidence type="ECO:0000313" key="2">
    <source>
        <dbReference type="EMBL" id="OSX67649.1"/>
    </source>
</evidence>
<dbReference type="OrthoDB" id="3358646at2759"/>
<proteinExistence type="predicted"/>
<evidence type="ECO:0000256" key="1">
    <source>
        <dbReference type="SAM" id="MobiDB-lite"/>
    </source>
</evidence>
<dbReference type="EMBL" id="KZ110591">
    <property type="protein sequence ID" value="OSX67649.1"/>
    <property type="molecule type" value="Genomic_DNA"/>
</dbReference>
<sequence length="1029" mass="110956">MPLRFYQCEEEHSLALNGQVQVLKIIVRMDDVCTSSYPSSLSTVSCAVTRFLVSLPFHGSVAVLVAVGAPPADDPWMGIHVYATWGRHRDVRAAVSSTAVHRKADAVTTVRNSPCYGTPGLLHATSMAQLASSSPTPRALASTSPNPTGSGSFTPRKEFLTQQRVISTFSLLALSSANLVRLYNFPSSVISALRRVFDHQDLIISVREDNRKDFLEFCLDRRPWASPKSVETEELFIAMLTAILQCGYSFLSTIDYGREPDDRLAIAFSRPDSVLPPGVPASVSAVTLAQPLRALFAVSFVSTNILRVVNPPLQTTPAILASVRSAWPRGVVSEKKFGDATYQFKLKGYKIFQENTLAVDSLQQILSLLGTLDKNAFTLLTSVTMSSRSRKQDLWIFTGPPADLPTHDSPQSSPGTLSVELRGDNAVYGGQTSIEKLAPIASSYRVGNSAPTTSSPLKPSTLLAHKAPGKMLRKASPKVNIPLAYLSDDSATNSPVDNKQHPFSSSMGSVDMTGVGTSRGKGGERLSQSPDVLLMTAGIPPYAHAQNYLYGTNPWQNMPLTHPATSPNYLAGRASTGFATSPTPENVPASHSSGPSYDLPSSQPQPSPSSQQVLEQGNDDDAASPAPPSQVEGQSPLTRPDSQDYFGNAQLLEQGQSMFKDVPIITLDIPRTPTPPLLTAGVFRDSAFSSTTAYTGRDFEPQRGTLAEIKEEEDEGNREREHLQEYFQRKPREHAPIGPMFPGAWGPTPKDERRYDDVVPNMLPPTIQERPSQELDELAHASRNDRAHARPTPSPIYAAHVPSRMGEVGSEADSSRSRGNEAGSMTASSNNAPSSTRSGTLGTLASSKRPGPTRRDTDDSGWVVVNINAGPRGDQDNKGKTRHAQSASPDPARRTRSPTSPPSTNSRPSAHTRSSSDSRVPRSQGTTKDAGAMSSMHPAAKAIVIIDAVGAKEKEHEKSQSGSGFKRLFQRGRDKGQSAQATQAPARPSDPSRRLNRPQGGGVTTKRPAQEGADRTTERRKSPPATTRR</sequence>
<evidence type="ECO:0000313" key="3">
    <source>
        <dbReference type="Proteomes" id="UP000194127"/>
    </source>
</evidence>
<reference evidence="2 3" key="1">
    <citation type="submission" date="2017-04" db="EMBL/GenBank/DDBJ databases">
        <title>Genome Sequence of the Model Brown-Rot Fungus Postia placenta SB12.</title>
        <authorList>
            <consortium name="DOE Joint Genome Institute"/>
            <person name="Gaskell J."/>
            <person name="Kersten P."/>
            <person name="Larrondo L.F."/>
            <person name="Canessa P."/>
            <person name="Martinez D."/>
            <person name="Hibbett D."/>
            <person name="Schmoll M."/>
            <person name="Kubicek C.P."/>
            <person name="Martinez A.T."/>
            <person name="Yadav J."/>
            <person name="Master E."/>
            <person name="Magnuson J.K."/>
            <person name="James T."/>
            <person name="Yaver D."/>
            <person name="Berka R."/>
            <person name="Labutti K."/>
            <person name="Lipzen A."/>
            <person name="Aerts A."/>
            <person name="Barry K."/>
            <person name="Henrissat B."/>
            <person name="Blanchette R."/>
            <person name="Grigoriev I."/>
            <person name="Cullen D."/>
        </authorList>
    </citation>
    <scope>NUCLEOTIDE SEQUENCE [LARGE SCALE GENOMIC DNA]</scope>
    <source>
        <strain evidence="2 3">MAD-698-R-SB12</strain>
    </source>
</reference>
<feature type="compositionally biased region" description="Polar residues" evidence="1">
    <location>
        <begin position="489"/>
        <end position="508"/>
    </location>
</feature>
<feature type="compositionally biased region" description="Basic and acidic residues" evidence="1">
    <location>
        <begin position="1008"/>
        <end position="1021"/>
    </location>
</feature>
<feature type="compositionally biased region" description="Basic and acidic residues" evidence="1">
    <location>
        <begin position="771"/>
        <end position="788"/>
    </location>
</feature>
<feature type="region of interest" description="Disordered" evidence="1">
    <location>
        <begin position="488"/>
        <end position="527"/>
    </location>
</feature>
<feature type="compositionally biased region" description="Polar residues" evidence="1">
    <location>
        <begin position="577"/>
        <end position="595"/>
    </location>
</feature>
<accession>A0A1X6NG97</accession>
<dbReference type="PANTHER" id="PTHR38696">
    <property type="entry name" value="MEDIATOR OF RNA POLYMERASE II TRANSCRIPTION SUBUNIT 13"/>
    <property type="match status" value="1"/>
</dbReference>
<feature type="region of interest" description="Disordered" evidence="1">
    <location>
        <begin position="733"/>
        <end position="937"/>
    </location>
</feature>
<feature type="region of interest" description="Disordered" evidence="1">
    <location>
        <begin position="566"/>
        <end position="644"/>
    </location>
</feature>
<name>A0A1X6NG97_9APHY</name>
<feature type="compositionally biased region" description="Polar residues" evidence="1">
    <location>
        <begin position="134"/>
        <end position="153"/>
    </location>
</feature>
<gene>
    <name evidence="2" type="ORF">POSPLADRAFT_1068574</name>
</gene>
<dbReference type="GeneID" id="36327254"/>
<feature type="compositionally biased region" description="Low complexity" evidence="1">
    <location>
        <begin position="600"/>
        <end position="612"/>
    </location>
</feature>
<dbReference type="PANTHER" id="PTHR38696:SF1">
    <property type="entry name" value="MEDIATOR OF RNA POLYMERASE II TRANSCRIPTION SUBUNIT 13"/>
    <property type="match status" value="1"/>
</dbReference>
<organism evidence="2 3">
    <name type="scientific">Postia placenta MAD-698-R-SB12</name>
    <dbReference type="NCBI Taxonomy" id="670580"/>
    <lineage>
        <taxon>Eukaryota</taxon>
        <taxon>Fungi</taxon>
        <taxon>Dikarya</taxon>
        <taxon>Basidiomycota</taxon>
        <taxon>Agaricomycotina</taxon>
        <taxon>Agaricomycetes</taxon>
        <taxon>Polyporales</taxon>
        <taxon>Adustoporiaceae</taxon>
        <taxon>Rhodonia</taxon>
    </lineage>
</organism>
<protein>
    <submittedName>
        <fullName evidence="2">Uncharacterized protein</fullName>
    </submittedName>
</protein>